<dbReference type="InterPro" id="IPR017665">
    <property type="entry name" value="Guanylate_kinase"/>
</dbReference>
<dbReference type="EMBL" id="SGXF01000006">
    <property type="protein sequence ID" value="RZS92873.1"/>
    <property type="molecule type" value="Genomic_DNA"/>
</dbReference>
<dbReference type="InterPro" id="IPR008145">
    <property type="entry name" value="GK/Ca_channel_bsu"/>
</dbReference>
<evidence type="ECO:0000256" key="2">
    <source>
        <dbReference type="ARBA" id="ARBA00005790"/>
    </source>
</evidence>
<sequence length="213" mass="23922">MRREGILTVVSGFSGAGKGTVMKRLMELYGDTYALSVSATSRAPRPGEEEGREYFFKTEDEFKEMISKGRLIEYAKYVNHYYGTPAEYVFSQMKEGKDVILEIETQGALQVKEKYPDTLLVFITPPSAEELHSRLSSRGTETDEVIAQRLSQAAEEAVLMPRYDYIVINENGRVDACARELHGLIQSQHGASGRCRELIEKMKTGLSTFSKGE</sequence>
<dbReference type="Proteomes" id="UP000292927">
    <property type="component" value="Unassembled WGS sequence"/>
</dbReference>
<comment type="function">
    <text evidence="1 11">Essential for recycling GMP and indirectly, cGMP.</text>
</comment>
<dbReference type="Gene3D" id="3.40.50.300">
    <property type="entry name" value="P-loop containing nucleotide triphosphate hydrolases"/>
    <property type="match status" value="1"/>
</dbReference>
<dbReference type="GO" id="GO:0004385">
    <property type="term" value="F:GMP kinase activity"/>
    <property type="evidence" value="ECO:0007669"/>
    <property type="project" value="UniProtKB-UniRule"/>
</dbReference>
<name>A0A4Q7NZH3_9FIRM</name>
<comment type="catalytic activity">
    <reaction evidence="10 11">
        <text>GMP + ATP = GDP + ADP</text>
        <dbReference type="Rhea" id="RHEA:20780"/>
        <dbReference type="ChEBI" id="CHEBI:30616"/>
        <dbReference type="ChEBI" id="CHEBI:58115"/>
        <dbReference type="ChEBI" id="CHEBI:58189"/>
        <dbReference type="ChEBI" id="CHEBI:456216"/>
        <dbReference type="EC" id="2.7.4.8"/>
    </reaction>
</comment>
<keyword evidence="8 11" id="KW-0067">ATP-binding</keyword>
<evidence type="ECO:0000256" key="4">
    <source>
        <dbReference type="ARBA" id="ARBA00016296"/>
    </source>
</evidence>
<dbReference type="FunFam" id="3.30.63.10:FF:000002">
    <property type="entry name" value="Guanylate kinase 1"/>
    <property type="match status" value="1"/>
</dbReference>
<evidence type="ECO:0000256" key="11">
    <source>
        <dbReference type="HAMAP-Rule" id="MF_00328"/>
    </source>
</evidence>
<evidence type="ECO:0000256" key="7">
    <source>
        <dbReference type="ARBA" id="ARBA00022777"/>
    </source>
</evidence>
<keyword evidence="11" id="KW-0963">Cytoplasm</keyword>
<reference evidence="13 14" key="1">
    <citation type="submission" date="2019-02" db="EMBL/GenBank/DDBJ databases">
        <title>Genomic Encyclopedia of Type Strains, Phase IV (KMG-IV): sequencing the most valuable type-strain genomes for metagenomic binning, comparative biology and taxonomic classification.</title>
        <authorList>
            <person name="Goeker M."/>
        </authorList>
    </citation>
    <scope>NUCLEOTIDE SEQUENCE [LARGE SCALE GENOMIC DNA]</scope>
    <source>
        <strain evidence="13 14">DSM 29486</strain>
    </source>
</reference>
<dbReference type="GO" id="GO:0005829">
    <property type="term" value="C:cytosol"/>
    <property type="evidence" value="ECO:0007669"/>
    <property type="project" value="TreeGrafter"/>
</dbReference>
<dbReference type="Pfam" id="PF00625">
    <property type="entry name" value="Guanylate_kin"/>
    <property type="match status" value="1"/>
</dbReference>
<dbReference type="GO" id="GO:0005524">
    <property type="term" value="F:ATP binding"/>
    <property type="evidence" value="ECO:0007669"/>
    <property type="project" value="UniProtKB-UniRule"/>
</dbReference>
<comment type="caution">
    <text evidence="13">The sequence shown here is derived from an EMBL/GenBank/DDBJ whole genome shotgun (WGS) entry which is preliminary data.</text>
</comment>
<evidence type="ECO:0000256" key="10">
    <source>
        <dbReference type="ARBA" id="ARBA00048594"/>
    </source>
</evidence>
<evidence type="ECO:0000313" key="14">
    <source>
        <dbReference type="Proteomes" id="UP000292927"/>
    </source>
</evidence>
<evidence type="ECO:0000313" key="13">
    <source>
        <dbReference type="EMBL" id="RZS92873.1"/>
    </source>
</evidence>
<dbReference type="SUPFAM" id="SSF52540">
    <property type="entry name" value="P-loop containing nucleoside triphosphate hydrolases"/>
    <property type="match status" value="1"/>
</dbReference>
<dbReference type="InterPro" id="IPR027417">
    <property type="entry name" value="P-loop_NTPase"/>
</dbReference>
<evidence type="ECO:0000256" key="1">
    <source>
        <dbReference type="ARBA" id="ARBA00003531"/>
    </source>
</evidence>
<dbReference type="CDD" id="cd00071">
    <property type="entry name" value="GMPK"/>
    <property type="match status" value="1"/>
</dbReference>
<feature type="binding site" evidence="11">
    <location>
        <begin position="12"/>
        <end position="19"/>
    </location>
    <ligand>
        <name>ATP</name>
        <dbReference type="ChEBI" id="CHEBI:30616"/>
    </ligand>
</feature>
<evidence type="ECO:0000256" key="8">
    <source>
        <dbReference type="ARBA" id="ARBA00022840"/>
    </source>
</evidence>
<proteinExistence type="inferred from homology"/>
<dbReference type="NCBIfam" id="TIGR03263">
    <property type="entry name" value="guanyl_kin"/>
    <property type="match status" value="1"/>
</dbReference>
<evidence type="ECO:0000259" key="12">
    <source>
        <dbReference type="PROSITE" id="PS50052"/>
    </source>
</evidence>
<evidence type="ECO:0000256" key="9">
    <source>
        <dbReference type="ARBA" id="ARBA00030128"/>
    </source>
</evidence>
<dbReference type="OrthoDB" id="9808150at2"/>
<comment type="subcellular location">
    <subcellularLocation>
        <location evidence="11">Cytoplasm</location>
    </subcellularLocation>
</comment>
<evidence type="ECO:0000256" key="6">
    <source>
        <dbReference type="ARBA" id="ARBA00022741"/>
    </source>
</evidence>
<dbReference type="PANTHER" id="PTHR23117">
    <property type="entry name" value="GUANYLATE KINASE-RELATED"/>
    <property type="match status" value="1"/>
</dbReference>
<organism evidence="13 14">
    <name type="scientific">Cuneatibacter caecimuris</name>
    <dbReference type="NCBI Taxonomy" id="1796618"/>
    <lineage>
        <taxon>Bacteria</taxon>
        <taxon>Bacillati</taxon>
        <taxon>Bacillota</taxon>
        <taxon>Clostridia</taxon>
        <taxon>Lachnospirales</taxon>
        <taxon>Lachnospiraceae</taxon>
        <taxon>Cuneatibacter</taxon>
    </lineage>
</organism>
<dbReference type="Gene3D" id="3.30.63.10">
    <property type="entry name" value="Guanylate Kinase phosphate binding domain"/>
    <property type="match status" value="1"/>
</dbReference>
<evidence type="ECO:0000256" key="5">
    <source>
        <dbReference type="ARBA" id="ARBA00022679"/>
    </source>
</evidence>
<keyword evidence="6 11" id="KW-0547">Nucleotide-binding</keyword>
<dbReference type="RefSeq" id="WP_130435876.1">
    <property type="nucleotide sequence ID" value="NZ_SGXF01000006.1"/>
</dbReference>
<dbReference type="PROSITE" id="PS50052">
    <property type="entry name" value="GUANYLATE_KINASE_2"/>
    <property type="match status" value="1"/>
</dbReference>
<dbReference type="SMART" id="SM00072">
    <property type="entry name" value="GuKc"/>
    <property type="match status" value="1"/>
</dbReference>
<dbReference type="AlphaFoldDB" id="A0A4Q7NZH3"/>
<comment type="similarity">
    <text evidence="2 11">Belongs to the guanylate kinase family.</text>
</comment>
<keyword evidence="5 11" id="KW-0808">Transferase</keyword>
<keyword evidence="14" id="KW-1185">Reference proteome</keyword>
<dbReference type="HAMAP" id="MF_00328">
    <property type="entry name" value="Guanylate_kinase"/>
    <property type="match status" value="1"/>
</dbReference>
<dbReference type="EC" id="2.7.4.8" evidence="3 11"/>
<dbReference type="InterPro" id="IPR020590">
    <property type="entry name" value="Guanylate_kinase_CS"/>
</dbReference>
<accession>A0A4Q7NZH3</accession>
<feature type="domain" description="Guanylate kinase-like" evidence="12">
    <location>
        <begin position="5"/>
        <end position="186"/>
    </location>
</feature>
<keyword evidence="7 11" id="KW-0418">Kinase</keyword>
<gene>
    <name evidence="11" type="primary">gmk</name>
    <name evidence="13" type="ORF">EV209_2616</name>
</gene>
<dbReference type="PANTHER" id="PTHR23117:SF13">
    <property type="entry name" value="GUANYLATE KINASE"/>
    <property type="match status" value="1"/>
</dbReference>
<dbReference type="PROSITE" id="PS00856">
    <property type="entry name" value="GUANYLATE_KINASE_1"/>
    <property type="match status" value="1"/>
</dbReference>
<dbReference type="InterPro" id="IPR008144">
    <property type="entry name" value="Guanylate_kin-like_dom"/>
</dbReference>
<protein>
    <recommendedName>
        <fullName evidence="4 11">Guanylate kinase</fullName>
        <ecNumber evidence="3 11">2.7.4.8</ecNumber>
    </recommendedName>
    <alternativeName>
        <fullName evidence="9 11">GMP kinase</fullName>
    </alternativeName>
</protein>
<evidence type="ECO:0000256" key="3">
    <source>
        <dbReference type="ARBA" id="ARBA00012961"/>
    </source>
</evidence>